<dbReference type="PANTHER" id="PTHR43707:SF1">
    <property type="entry name" value="HISTIDINE--TRNA LIGASE, MITOCHONDRIAL-RELATED"/>
    <property type="match status" value="1"/>
</dbReference>
<keyword evidence="9" id="KW-0963">Cytoplasm</keyword>
<evidence type="ECO:0000256" key="8">
    <source>
        <dbReference type="ARBA" id="ARBA00047639"/>
    </source>
</evidence>
<evidence type="ECO:0000256" key="6">
    <source>
        <dbReference type="ARBA" id="ARBA00022917"/>
    </source>
</evidence>
<comment type="caution">
    <text evidence="12">The sequence shown here is derived from an EMBL/GenBank/DDBJ whole genome shotgun (WGS) entry which is preliminary data.</text>
</comment>
<evidence type="ECO:0000256" key="3">
    <source>
        <dbReference type="ARBA" id="ARBA00022598"/>
    </source>
</evidence>
<dbReference type="RefSeq" id="WP_185661980.1">
    <property type="nucleotide sequence ID" value="NZ_CAWPOO010000013.1"/>
</dbReference>
<evidence type="ECO:0000256" key="1">
    <source>
        <dbReference type="ARBA" id="ARBA00008226"/>
    </source>
</evidence>
<dbReference type="Pfam" id="PF13393">
    <property type="entry name" value="tRNA-synt_His"/>
    <property type="match status" value="1"/>
</dbReference>
<keyword evidence="5 9" id="KW-0067">ATP-binding</keyword>
<dbReference type="Gene3D" id="3.30.930.10">
    <property type="entry name" value="Bira Bifunctional Protein, Domain 2"/>
    <property type="match status" value="1"/>
</dbReference>
<dbReference type="Gene3D" id="3.40.50.800">
    <property type="entry name" value="Anticodon-binding domain"/>
    <property type="match status" value="1"/>
</dbReference>
<keyword evidence="4 9" id="KW-0547">Nucleotide-binding</keyword>
<dbReference type="InterPro" id="IPR033656">
    <property type="entry name" value="HisRS_anticodon"/>
</dbReference>
<dbReference type="PIRSF" id="PIRSF001549">
    <property type="entry name" value="His-tRNA_synth"/>
    <property type="match status" value="1"/>
</dbReference>
<dbReference type="SUPFAM" id="SSF55681">
    <property type="entry name" value="Class II aaRS and biotin synthetases"/>
    <property type="match status" value="1"/>
</dbReference>
<feature type="binding site" evidence="10">
    <location>
        <position position="279"/>
    </location>
    <ligand>
        <name>L-histidine</name>
        <dbReference type="ChEBI" id="CHEBI:57595"/>
    </ligand>
</feature>
<dbReference type="GO" id="GO:0006427">
    <property type="term" value="P:histidyl-tRNA aminoacylation"/>
    <property type="evidence" value="ECO:0007669"/>
    <property type="project" value="UniProtKB-UniRule"/>
</dbReference>
<evidence type="ECO:0000256" key="2">
    <source>
        <dbReference type="ARBA" id="ARBA00011738"/>
    </source>
</evidence>
<dbReference type="AlphaFoldDB" id="A0A7X1B9F3"/>
<dbReference type="GO" id="GO:0005524">
    <property type="term" value="F:ATP binding"/>
    <property type="evidence" value="ECO:0007669"/>
    <property type="project" value="UniProtKB-UniRule"/>
</dbReference>
<accession>A0A7X1B9F3</accession>
<dbReference type="InterPro" id="IPR045864">
    <property type="entry name" value="aa-tRNA-synth_II/BPL/LPL"/>
</dbReference>
<evidence type="ECO:0000313" key="12">
    <source>
        <dbReference type="EMBL" id="MBC2608126.1"/>
    </source>
</evidence>
<dbReference type="PROSITE" id="PS50862">
    <property type="entry name" value="AA_TRNA_LIGASE_II"/>
    <property type="match status" value="1"/>
</dbReference>
<dbReference type="EMBL" id="JACHVC010000013">
    <property type="protein sequence ID" value="MBC2608126.1"/>
    <property type="molecule type" value="Genomic_DNA"/>
</dbReference>
<evidence type="ECO:0000256" key="10">
    <source>
        <dbReference type="PIRSR" id="PIRSR001549-1"/>
    </source>
</evidence>
<dbReference type="EC" id="6.1.1.21" evidence="9"/>
<dbReference type="GO" id="GO:0005737">
    <property type="term" value="C:cytoplasm"/>
    <property type="evidence" value="ECO:0007669"/>
    <property type="project" value="UniProtKB-SubCell"/>
</dbReference>
<comment type="similarity">
    <text evidence="1 9">Belongs to the class-II aminoacyl-tRNA synthetase family.</text>
</comment>
<keyword evidence="6 9" id="KW-0648">Protein biosynthesis</keyword>
<protein>
    <recommendedName>
        <fullName evidence="9">Histidine--tRNA ligase</fullName>
        <ecNumber evidence="9">6.1.1.21</ecNumber>
    </recommendedName>
    <alternativeName>
        <fullName evidence="9">Histidyl-tRNA synthetase</fullName>
        <shortName evidence="9">HisRS</shortName>
    </alternativeName>
</protein>
<dbReference type="NCBIfam" id="TIGR00442">
    <property type="entry name" value="hisS"/>
    <property type="match status" value="1"/>
</dbReference>
<dbReference type="Proteomes" id="UP000526501">
    <property type="component" value="Unassembled WGS sequence"/>
</dbReference>
<evidence type="ECO:0000256" key="9">
    <source>
        <dbReference type="HAMAP-Rule" id="MF_00127"/>
    </source>
</evidence>
<dbReference type="InterPro" id="IPR015807">
    <property type="entry name" value="His-tRNA-ligase"/>
</dbReference>
<evidence type="ECO:0000259" key="11">
    <source>
        <dbReference type="PROSITE" id="PS50862"/>
    </source>
</evidence>
<dbReference type="InterPro" id="IPR004154">
    <property type="entry name" value="Anticodon-bd"/>
</dbReference>
<reference evidence="12 13" key="1">
    <citation type="submission" date="2020-07" db="EMBL/GenBank/DDBJ databases">
        <authorList>
            <person name="Feng X."/>
        </authorList>
    </citation>
    <scope>NUCLEOTIDE SEQUENCE [LARGE SCALE GENOMIC DNA]</scope>
    <source>
        <strain evidence="12 13">JCM23202</strain>
    </source>
</reference>
<dbReference type="SUPFAM" id="SSF52954">
    <property type="entry name" value="Class II aaRS ABD-related"/>
    <property type="match status" value="1"/>
</dbReference>
<evidence type="ECO:0000313" key="13">
    <source>
        <dbReference type="Proteomes" id="UP000526501"/>
    </source>
</evidence>
<comment type="subunit">
    <text evidence="2 9">Homodimer.</text>
</comment>
<dbReference type="InterPro" id="IPR036621">
    <property type="entry name" value="Anticodon-bd_dom_sf"/>
</dbReference>
<dbReference type="CDD" id="cd00859">
    <property type="entry name" value="HisRS_anticodon"/>
    <property type="match status" value="1"/>
</dbReference>
<evidence type="ECO:0000256" key="4">
    <source>
        <dbReference type="ARBA" id="ARBA00022741"/>
    </source>
</evidence>
<dbReference type="InterPro" id="IPR041715">
    <property type="entry name" value="HisRS-like_core"/>
</dbReference>
<sequence length="440" mass="48938">MATFKTLPGFREFYPEDYAQRKHIFQIWRQVARRFAFQEFDGPVLESLELFTAKSGPEIESQLFCFEDKGGRQVSLRPELTPTLARMVAARANGLKRPIKWFSIGDNFRYERQQKGRLRCFTQLNVDLLGEPGPAAEVELIALLIQSLLGFGLNEEDFYVRLSDRNLWMLYLAALGYEGEAIAGILGVVDKWERMPEDKLIAQLAEVAGDKADQLKASVDAFLKLDSVEGIRDCFAALESDEEGKSQLSERLADWQVLLEGLSAMGLGAFIKIDLSIVRGLAYYTGFVFEAFDKKGEFRALAGGGRYDALVKKMGGPDMPAVGFGMGDVVLGELLKSRGKMPTFVDTVDFFAVIGGDEEKPVALADIALLRQAGYSVEYQLKGQAFGKQFKAATSSGARFALIYGSEELEKGIVKLRNLADRSEQDIPRSQLLEAVRELI</sequence>
<dbReference type="InterPro" id="IPR006195">
    <property type="entry name" value="aa-tRNA-synth_II"/>
</dbReference>
<evidence type="ECO:0000256" key="5">
    <source>
        <dbReference type="ARBA" id="ARBA00022840"/>
    </source>
</evidence>
<feature type="domain" description="Aminoacyl-transfer RNA synthetases class-II family profile" evidence="11">
    <location>
        <begin position="1"/>
        <end position="342"/>
    </location>
</feature>
<dbReference type="HAMAP" id="MF_00127">
    <property type="entry name" value="His_tRNA_synth"/>
    <property type="match status" value="1"/>
</dbReference>
<dbReference type="CDD" id="cd00773">
    <property type="entry name" value="HisRS-like_core"/>
    <property type="match status" value="1"/>
</dbReference>
<name>A0A7X1B9F3_9BACT</name>
<comment type="subcellular location">
    <subcellularLocation>
        <location evidence="9">Cytoplasm</location>
    </subcellularLocation>
</comment>
<organism evidence="12 13">
    <name type="scientific">Pelagicoccus albus</name>
    <dbReference type="NCBI Taxonomy" id="415222"/>
    <lineage>
        <taxon>Bacteria</taxon>
        <taxon>Pseudomonadati</taxon>
        <taxon>Verrucomicrobiota</taxon>
        <taxon>Opitutia</taxon>
        <taxon>Puniceicoccales</taxon>
        <taxon>Pelagicoccaceae</taxon>
        <taxon>Pelagicoccus</taxon>
    </lineage>
</organism>
<feature type="binding site" evidence="10">
    <location>
        <begin position="283"/>
        <end position="284"/>
    </location>
    <ligand>
        <name>L-histidine</name>
        <dbReference type="ChEBI" id="CHEBI:57595"/>
    </ligand>
</feature>
<dbReference type="InterPro" id="IPR004516">
    <property type="entry name" value="HisRS/HisZ"/>
</dbReference>
<keyword evidence="3 9" id="KW-0436">Ligase</keyword>
<feature type="binding site" evidence="10">
    <location>
        <position position="109"/>
    </location>
    <ligand>
        <name>L-histidine</name>
        <dbReference type="ChEBI" id="CHEBI:57595"/>
    </ligand>
</feature>
<feature type="binding site" evidence="10">
    <location>
        <begin position="79"/>
        <end position="81"/>
    </location>
    <ligand>
        <name>L-histidine</name>
        <dbReference type="ChEBI" id="CHEBI:57595"/>
    </ligand>
</feature>
<evidence type="ECO:0000256" key="7">
    <source>
        <dbReference type="ARBA" id="ARBA00023146"/>
    </source>
</evidence>
<comment type="catalytic activity">
    <reaction evidence="8 9">
        <text>tRNA(His) + L-histidine + ATP = L-histidyl-tRNA(His) + AMP + diphosphate + H(+)</text>
        <dbReference type="Rhea" id="RHEA:17313"/>
        <dbReference type="Rhea" id="RHEA-COMP:9665"/>
        <dbReference type="Rhea" id="RHEA-COMP:9689"/>
        <dbReference type="ChEBI" id="CHEBI:15378"/>
        <dbReference type="ChEBI" id="CHEBI:30616"/>
        <dbReference type="ChEBI" id="CHEBI:33019"/>
        <dbReference type="ChEBI" id="CHEBI:57595"/>
        <dbReference type="ChEBI" id="CHEBI:78442"/>
        <dbReference type="ChEBI" id="CHEBI:78527"/>
        <dbReference type="ChEBI" id="CHEBI:456215"/>
        <dbReference type="EC" id="6.1.1.21"/>
    </reaction>
</comment>
<keyword evidence="7 9" id="KW-0030">Aminoacyl-tRNA synthetase</keyword>
<keyword evidence="13" id="KW-1185">Reference proteome</keyword>
<proteinExistence type="inferred from homology"/>
<dbReference type="Pfam" id="PF03129">
    <property type="entry name" value="HGTP_anticodon"/>
    <property type="match status" value="1"/>
</dbReference>
<feature type="binding site" evidence="10">
    <location>
        <position position="127"/>
    </location>
    <ligand>
        <name>L-histidine</name>
        <dbReference type="ChEBI" id="CHEBI:57595"/>
    </ligand>
</feature>
<dbReference type="GO" id="GO:0004821">
    <property type="term" value="F:histidine-tRNA ligase activity"/>
    <property type="evidence" value="ECO:0007669"/>
    <property type="project" value="UniProtKB-UniRule"/>
</dbReference>
<gene>
    <name evidence="9" type="primary">hisS</name>
    <name evidence="12" type="ORF">H5P27_18875</name>
</gene>
<feature type="binding site" evidence="10">
    <location>
        <position position="123"/>
    </location>
    <ligand>
        <name>L-histidine</name>
        <dbReference type="ChEBI" id="CHEBI:57595"/>
    </ligand>
</feature>
<dbReference type="PANTHER" id="PTHR43707">
    <property type="entry name" value="HISTIDYL-TRNA SYNTHETASE"/>
    <property type="match status" value="1"/>
</dbReference>